<keyword evidence="2" id="KW-1185">Reference proteome</keyword>
<reference evidence="1 2" key="1">
    <citation type="submission" date="2018-12" db="EMBL/GenBank/DDBJ databases">
        <title>Marinifilum JC070 sp. nov., a marine bacterium isolated from Yongle Blue Hole in the South China Sea.</title>
        <authorList>
            <person name="Fu T."/>
        </authorList>
    </citation>
    <scope>NUCLEOTIDE SEQUENCE [LARGE SCALE GENOMIC DNA]</scope>
    <source>
        <strain evidence="1 2">JC070</strain>
    </source>
</reference>
<protein>
    <recommendedName>
        <fullName evidence="3">ATP-grasp domain-containing protein</fullName>
    </recommendedName>
</protein>
<dbReference type="SUPFAM" id="SSF56059">
    <property type="entry name" value="Glutathione synthetase ATP-binding domain-like"/>
    <property type="match status" value="1"/>
</dbReference>
<dbReference type="Proteomes" id="UP000732105">
    <property type="component" value="Unassembled WGS sequence"/>
</dbReference>
<dbReference type="EMBL" id="RZNH01000002">
    <property type="protein sequence ID" value="NOU58559.1"/>
    <property type="molecule type" value="Genomic_DNA"/>
</dbReference>
<organism evidence="1 2">
    <name type="scientific">Marinifilum caeruleilacunae</name>
    <dbReference type="NCBI Taxonomy" id="2499076"/>
    <lineage>
        <taxon>Bacteria</taxon>
        <taxon>Pseudomonadati</taxon>
        <taxon>Bacteroidota</taxon>
        <taxon>Bacteroidia</taxon>
        <taxon>Marinilabiliales</taxon>
        <taxon>Marinifilaceae</taxon>
    </lineage>
</organism>
<evidence type="ECO:0008006" key="3">
    <source>
        <dbReference type="Google" id="ProtNLM"/>
    </source>
</evidence>
<evidence type="ECO:0000313" key="1">
    <source>
        <dbReference type="EMBL" id="NOU58559.1"/>
    </source>
</evidence>
<name>A0ABX1WR42_9BACT</name>
<accession>A0ABX1WR42</accession>
<dbReference type="RefSeq" id="WP_171593826.1">
    <property type="nucleotide sequence ID" value="NZ_RZNH01000002.1"/>
</dbReference>
<sequence length="413" mass="47650">MSSSKDPKIFVYNPTCEIAIANGTVSYMPNKMLSQFEKDLDVLPMYFAKEKDIVLVDRIPDQEFIASIQKTGLSIPAFRKFEASLRDKDFISLNKESLEPWGWSPRIHHIFNELKSACSPAFSNRANSNWKKEHKDLYSRKKALEILHTFLDNSRQDKYIDKQDTAKICTSVSHVEELISAWKQIVIKAPWSSSGRGLQVLRQSHLNDSIVQWIKGTLDLQGYLMVEPLLNKQFDFSLQYYIHENGKIDFLGNGFFSTNSNGQYDSNILGGMPEEMQKYLPKKDMQELADGIKEVLGSDLAKNYCGYLGVDCMLFLDQDQKMRIQPCLEINLRYNMGTLALIFDQYLHPESKGVFKVHFQPKSTFDQFHKSMSDKHPFKIKDGKWHEGYLPLVSFTQNRIFGAYLSLESIKKQ</sequence>
<comment type="caution">
    <text evidence="1">The sequence shown here is derived from an EMBL/GenBank/DDBJ whole genome shotgun (WGS) entry which is preliminary data.</text>
</comment>
<evidence type="ECO:0000313" key="2">
    <source>
        <dbReference type="Proteomes" id="UP000732105"/>
    </source>
</evidence>
<gene>
    <name evidence="1" type="ORF">ELS83_01925</name>
</gene>
<proteinExistence type="predicted"/>